<name>A0ACC2HN93_9PLEO</name>
<evidence type="ECO:0000313" key="2">
    <source>
        <dbReference type="Proteomes" id="UP001153331"/>
    </source>
</evidence>
<sequence length="98" mass="10117">MCAPKAKKVREQVDATLASHRLARQHDDVKLLIHALSALAQLLQLVAIPTTNKGPAVALEAGAVPVAVRQGCALQQARPAVLWLGGGQDGRGAGLVVA</sequence>
<organism evidence="1 2">
    <name type="scientific">Boeremia exigua</name>
    <dbReference type="NCBI Taxonomy" id="749465"/>
    <lineage>
        <taxon>Eukaryota</taxon>
        <taxon>Fungi</taxon>
        <taxon>Dikarya</taxon>
        <taxon>Ascomycota</taxon>
        <taxon>Pezizomycotina</taxon>
        <taxon>Dothideomycetes</taxon>
        <taxon>Pleosporomycetidae</taxon>
        <taxon>Pleosporales</taxon>
        <taxon>Pleosporineae</taxon>
        <taxon>Didymellaceae</taxon>
        <taxon>Boeremia</taxon>
    </lineage>
</organism>
<protein>
    <submittedName>
        <fullName evidence="1">Uncharacterized protein</fullName>
    </submittedName>
</protein>
<gene>
    <name evidence="1" type="ORF">OPT61_g10731</name>
</gene>
<dbReference type="Proteomes" id="UP001153331">
    <property type="component" value="Unassembled WGS sequence"/>
</dbReference>
<comment type="caution">
    <text evidence="1">The sequence shown here is derived from an EMBL/GenBank/DDBJ whole genome shotgun (WGS) entry which is preliminary data.</text>
</comment>
<proteinExistence type="predicted"/>
<evidence type="ECO:0000313" key="1">
    <source>
        <dbReference type="EMBL" id="KAJ8104487.1"/>
    </source>
</evidence>
<dbReference type="EMBL" id="JAPHNI010001983">
    <property type="protein sequence ID" value="KAJ8104487.1"/>
    <property type="molecule type" value="Genomic_DNA"/>
</dbReference>
<reference evidence="1" key="1">
    <citation type="submission" date="2022-11" db="EMBL/GenBank/DDBJ databases">
        <title>Genome Sequence of Boeremia exigua.</title>
        <authorList>
            <person name="Buettner E."/>
        </authorList>
    </citation>
    <scope>NUCLEOTIDE SEQUENCE</scope>
    <source>
        <strain evidence="1">CU02</strain>
    </source>
</reference>
<accession>A0ACC2HN93</accession>
<keyword evidence="2" id="KW-1185">Reference proteome</keyword>